<dbReference type="PROSITE" id="PS00113">
    <property type="entry name" value="ADENYLATE_KINASE"/>
    <property type="match status" value="1"/>
</dbReference>
<name>A0A2P2KIT6_RHIMU</name>
<feature type="signal peptide" evidence="7">
    <location>
        <begin position="1"/>
        <end position="34"/>
    </location>
</feature>
<evidence type="ECO:0000313" key="8">
    <source>
        <dbReference type="EMBL" id="MBX05634.1"/>
    </source>
</evidence>
<reference evidence="8" key="1">
    <citation type="submission" date="2018-02" db="EMBL/GenBank/DDBJ databases">
        <title>Rhizophora mucronata_Transcriptome.</title>
        <authorList>
            <person name="Meera S.P."/>
            <person name="Sreeshan A."/>
            <person name="Augustine A."/>
        </authorList>
    </citation>
    <scope>NUCLEOTIDE SEQUENCE</scope>
    <source>
        <tissue evidence="8">Leaf</tissue>
    </source>
</reference>
<accession>A0A2P2KIT6</accession>
<dbReference type="GO" id="GO:0004017">
    <property type="term" value="F:AMP kinase activity"/>
    <property type="evidence" value="ECO:0007669"/>
    <property type="project" value="UniProtKB-EC"/>
</dbReference>
<dbReference type="InterPro" id="IPR027417">
    <property type="entry name" value="P-loop_NTPase"/>
</dbReference>
<dbReference type="InterPro" id="IPR033690">
    <property type="entry name" value="Adenylat_kinase_CS"/>
</dbReference>
<dbReference type="SUPFAM" id="SSF52540">
    <property type="entry name" value="P-loop containing nucleoside triphosphate hydrolases"/>
    <property type="match status" value="1"/>
</dbReference>
<evidence type="ECO:0000256" key="5">
    <source>
        <dbReference type="ARBA" id="ARBA00022777"/>
    </source>
</evidence>
<dbReference type="EMBL" id="GGEC01025150">
    <property type="protein sequence ID" value="MBX05634.1"/>
    <property type="molecule type" value="Transcribed_RNA"/>
</dbReference>
<evidence type="ECO:0000256" key="4">
    <source>
        <dbReference type="ARBA" id="ARBA00022741"/>
    </source>
</evidence>
<keyword evidence="4" id="KW-0547">Nucleotide-binding</keyword>
<dbReference type="InterPro" id="IPR000850">
    <property type="entry name" value="Adenylat/UMP-CMP_kin"/>
</dbReference>
<protein>
    <recommendedName>
        <fullName evidence="2">adenylate kinase</fullName>
        <ecNumber evidence="2">2.7.4.3</ecNumber>
    </recommendedName>
    <alternativeName>
        <fullName evidence="6">ATP:AMP phosphotransferase</fullName>
    </alternativeName>
</protein>
<evidence type="ECO:0000256" key="1">
    <source>
        <dbReference type="ARBA" id="ARBA00007220"/>
    </source>
</evidence>
<dbReference type="PANTHER" id="PTHR23359">
    <property type="entry name" value="NUCLEOTIDE KINASE"/>
    <property type="match status" value="1"/>
</dbReference>
<proteinExistence type="inferred from homology"/>
<dbReference type="GO" id="GO:0005524">
    <property type="term" value="F:ATP binding"/>
    <property type="evidence" value="ECO:0007669"/>
    <property type="project" value="InterPro"/>
</dbReference>
<organism evidence="8">
    <name type="scientific">Rhizophora mucronata</name>
    <name type="common">Asiatic mangrove</name>
    <dbReference type="NCBI Taxonomy" id="61149"/>
    <lineage>
        <taxon>Eukaryota</taxon>
        <taxon>Viridiplantae</taxon>
        <taxon>Streptophyta</taxon>
        <taxon>Embryophyta</taxon>
        <taxon>Tracheophyta</taxon>
        <taxon>Spermatophyta</taxon>
        <taxon>Magnoliopsida</taxon>
        <taxon>eudicotyledons</taxon>
        <taxon>Gunneridae</taxon>
        <taxon>Pentapetalae</taxon>
        <taxon>rosids</taxon>
        <taxon>fabids</taxon>
        <taxon>Malpighiales</taxon>
        <taxon>Rhizophoraceae</taxon>
        <taxon>Rhizophora</taxon>
    </lineage>
</organism>
<evidence type="ECO:0000256" key="7">
    <source>
        <dbReference type="SAM" id="SignalP"/>
    </source>
</evidence>
<dbReference type="Gene3D" id="3.40.50.300">
    <property type="entry name" value="P-loop containing nucleotide triphosphate hydrolases"/>
    <property type="match status" value="1"/>
</dbReference>
<keyword evidence="3" id="KW-0808">Transferase</keyword>
<keyword evidence="7" id="KW-0732">Signal</keyword>
<evidence type="ECO:0000256" key="6">
    <source>
        <dbReference type="ARBA" id="ARBA00031517"/>
    </source>
</evidence>
<keyword evidence="5" id="KW-0418">Kinase</keyword>
<feature type="chain" id="PRO_5015199791" description="adenylate kinase" evidence="7">
    <location>
        <begin position="35"/>
        <end position="266"/>
    </location>
</feature>
<evidence type="ECO:0000256" key="3">
    <source>
        <dbReference type="ARBA" id="ARBA00022679"/>
    </source>
</evidence>
<sequence length="266" mass="29863">MIARCRRAATKLAPLLHWRLLLPVSRFYSTAGAAQPELDPDYYHYGQYNDSDSCEPSGTTSMALADAGTLVPVRGVQWAFIGSPCTKKHVFAEILSKFLEVPHIYMATLVRQDLHPRSSLYKQIATAVNCGELVPEDIIFKLLSKRLEDGYNSGEMGFILDGIPRSRFQAEILDQLAEIDLVVNFKPTGDFLVKNGKEHTRKDDVKAYTQQRKLLEDYYYKQQKLLVVEVGNATGETWEGLLAALHLKHLNALCFPTKLGTTSTLL</sequence>
<dbReference type="Pfam" id="PF00406">
    <property type="entry name" value="ADK"/>
    <property type="match status" value="1"/>
</dbReference>
<evidence type="ECO:0000256" key="2">
    <source>
        <dbReference type="ARBA" id="ARBA00012955"/>
    </source>
</evidence>
<dbReference type="AlphaFoldDB" id="A0A2P2KIT6"/>
<comment type="similarity">
    <text evidence="1">Belongs to the adenylate kinase family.</text>
</comment>
<dbReference type="CDD" id="cd01428">
    <property type="entry name" value="ADK"/>
    <property type="match status" value="1"/>
</dbReference>
<dbReference type="EC" id="2.7.4.3" evidence="2"/>